<dbReference type="CDD" id="cd00336">
    <property type="entry name" value="Ribosomal_L22"/>
    <property type="match status" value="1"/>
</dbReference>
<keyword evidence="3 8" id="KW-0699">rRNA-binding</keyword>
<evidence type="ECO:0000256" key="1">
    <source>
        <dbReference type="ARBA" id="ARBA00009451"/>
    </source>
</evidence>
<dbReference type="HAMAP" id="MF_01331_B">
    <property type="entry name" value="Ribosomal_uL22_B"/>
    <property type="match status" value="1"/>
</dbReference>
<evidence type="ECO:0000256" key="10">
    <source>
        <dbReference type="RuleBase" id="RU004009"/>
    </source>
</evidence>
<geneLocation type="chloroplast" evidence="11"/>
<evidence type="ECO:0000256" key="3">
    <source>
        <dbReference type="ARBA" id="ARBA00022730"/>
    </source>
</evidence>
<proteinExistence type="inferred from homology"/>
<sequence length="150" mass="17672">MWEVNHMIRKRKKNQYTEVSAIGSYMRISVQKARRVVDQIRGRSYEEALMILDLMPYRARFPIFKLLYSAVANARHNMGFHPLDLVICKAEVNKGNTKKKLKPRARGCSYPIKRPTCHITIVLKNRFLNEEYEIWRRAPQNAILLEKGLI</sequence>
<dbReference type="InterPro" id="IPR047867">
    <property type="entry name" value="Ribosomal_uL22_bac/org-type"/>
</dbReference>
<comment type="similarity">
    <text evidence="1 8 9">Belongs to the universal ribosomal protein uL22 family.</text>
</comment>
<protein>
    <recommendedName>
        <fullName evidence="7 8">Large ribosomal subunit protein uL22c</fullName>
    </recommendedName>
</protein>
<gene>
    <name evidence="8 11" type="primary">rpl22</name>
</gene>
<comment type="function">
    <text evidence="8 10">The globular domain of the protein is located near the polypeptide exit tunnel on the outside of the subunit, while an extended beta-hairpin is found that lines the wall of the exit tunnel in the center of the 70S ribosome.</text>
</comment>
<dbReference type="Gene3D" id="3.90.470.10">
    <property type="entry name" value="Ribosomal protein L22/L17"/>
    <property type="match status" value="1"/>
</dbReference>
<dbReference type="GO" id="GO:0015934">
    <property type="term" value="C:large ribosomal subunit"/>
    <property type="evidence" value="ECO:0007669"/>
    <property type="project" value="InterPro"/>
</dbReference>
<dbReference type="SUPFAM" id="SSF54843">
    <property type="entry name" value="Ribosomal protein L22"/>
    <property type="match status" value="1"/>
</dbReference>
<dbReference type="EMBL" id="MK860970">
    <property type="protein sequence ID" value="QLI42328.1"/>
    <property type="molecule type" value="Genomic_DNA"/>
</dbReference>
<evidence type="ECO:0000256" key="7">
    <source>
        <dbReference type="ARBA" id="ARBA00035285"/>
    </source>
</evidence>
<dbReference type="GO" id="GO:0009507">
    <property type="term" value="C:chloroplast"/>
    <property type="evidence" value="ECO:0007669"/>
    <property type="project" value="UniProtKB-SubCell"/>
</dbReference>
<name>A0A7D5PW89_9MAGN</name>
<evidence type="ECO:0000256" key="4">
    <source>
        <dbReference type="ARBA" id="ARBA00022884"/>
    </source>
</evidence>
<keyword evidence="4 8" id="KW-0694">RNA-binding</keyword>
<keyword evidence="5 8" id="KW-0689">Ribosomal protein</keyword>
<keyword evidence="11" id="KW-0150">Chloroplast</keyword>
<evidence type="ECO:0000256" key="2">
    <source>
        <dbReference type="ARBA" id="ARBA00022640"/>
    </source>
</evidence>
<dbReference type="PANTHER" id="PTHR13501">
    <property type="entry name" value="CHLOROPLAST 50S RIBOSOMAL PROTEIN L22-RELATED"/>
    <property type="match status" value="1"/>
</dbReference>
<dbReference type="PANTHER" id="PTHR13501:SF10">
    <property type="entry name" value="LARGE RIBOSOMAL SUBUNIT PROTEIN UL22M"/>
    <property type="match status" value="1"/>
</dbReference>
<comment type="subcellular location">
    <subcellularLocation>
        <location evidence="8 10">Plastid</location>
        <location evidence="8 10">Chloroplast</location>
    </subcellularLocation>
</comment>
<dbReference type="Pfam" id="PF00237">
    <property type="entry name" value="Ribosomal_L22"/>
    <property type="match status" value="1"/>
</dbReference>
<evidence type="ECO:0000256" key="5">
    <source>
        <dbReference type="ARBA" id="ARBA00022980"/>
    </source>
</evidence>
<dbReference type="AlphaFoldDB" id="A0A7D5PW89"/>
<dbReference type="InterPro" id="IPR036394">
    <property type="entry name" value="Ribosomal_uL22_sf"/>
</dbReference>
<dbReference type="GO" id="GO:0006412">
    <property type="term" value="P:translation"/>
    <property type="evidence" value="ECO:0007669"/>
    <property type="project" value="UniProtKB-UniRule"/>
</dbReference>
<dbReference type="NCBIfam" id="TIGR01044">
    <property type="entry name" value="rplV_bact"/>
    <property type="match status" value="1"/>
</dbReference>
<dbReference type="GO" id="GO:0003735">
    <property type="term" value="F:structural constituent of ribosome"/>
    <property type="evidence" value="ECO:0007669"/>
    <property type="project" value="InterPro"/>
</dbReference>
<dbReference type="InterPro" id="IPR005727">
    <property type="entry name" value="Ribosomal_uL22_bac/chlpt-type"/>
</dbReference>
<evidence type="ECO:0000256" key="6">
    <source>
        <dbReference type="ARBA" id="ARBA00023274"/>
    </source>
</evidence>
<evidence type="ECO:0000256" key="9">
    <source>
        <dbReference type="RuleBase" id="RU004005"/>
    </source>
</evidence>
<keyword evidence="2 11" id="KW-0934">Plastid</keyword>
<dbReference type="InterPro" id="IPR001063">
    <property type="entry name" value="Ribosomal_uL22"/>
</dbReference>
<accession>A0A7D5PW89</accession>
<reference evidence="11" key="1">
    <citation type="submission" date="2019-04" db="EMBL/GenBank/DDBJ databases">
        <title>The complete plastid genome of Paeonia suffruticosa Andrew (Paeoniaceae).</title>
        <authorList>
            <person name="Park J.H."/>
            <person name="Lee M."/>
            <person name="Uhm Y."/>
            <person name="Lee J."/>
            <person name="Lee Y."/>
        </authorList>
    </citation>
    <scope>NUCLEOTIDE SEQUENCE</scope>
</reference>
<keyword evidence="6 8" id="KW-0687">Ribonucleoprotein</keyword>
<dbReference type="GO" id="GO:0019843">
    <property type="term" value="F:rRNA binding"/>
    <property type="evidence" value="ECO:0007669"/>
    <property type="project" value="UniProtKB-UniRule"/>
</dbReference>
<comment type="function">
    <text evidence="8 10">This protein binds specifically to 23S rRNA.</text>
</comment>
<dbReference type="GeneID" id="65331372"/>
<organism evidence="11">
    <name type="scientific">Paeonia sp. CV Hwang-Moran</name>
    <dbReference type="NCBI Taxonomy" id="2771584"/>
    <lineage>
        <taxon>Eukaryota</taxon>
        <taxon>Viridiplantae</taxon>
        <taxon>Streptophyta</taxon>
        <taxon>Embryophyta</taxon>
        <taxon>Tracheophyta</taxon>
        <taxon>Spermatophyta</taxon>
        <taxon>Magnoliopsida</taxon>
        <taxon>eudicotyledons</taxon>
        <taxon>Gunneridae</taxon>
        <taxon>Pentapetalae</taxon>
        <taxon>Saxifragales</taxon>
        <taxon>Paeoniaceae</taxon>
        <taxon>Paeonia</taxon>
    </lineage>
</organism>
<dbReference type="RefSeq" id="YP_010126098.1">
    <property type="nucleotide sequence ID" value="NC_056247.1"/>
</dbReference>
<evidence type="ECO:0000256" key="8">
    <source>
        <dbReference type="HAMAP-Rule" id="MF_01331"/>
    </source>
</evidence>
<comment type="subunit">
    <text evidence="8">Part of the 50S ribosomal subunit.</text>
</comment>
<evidence type="ECO:0000313" key="11">
    <source>
        <dbReference type="EMBL" id="QLI42328.1"/>
    </source>
</evidence>